<gene>
    <name evidence="1" type="ORF">BOTCAL_0066g00030</name>
</gene>
<reference evidence="1 2" key="1">
    <citation type="submission" date="2017-11" db="EMBL/GenBank/DDBJ databases">
        <title>Comparative genomics of Botrytis spp.</title>
        <authorList>
            <person name="Valero-Jimenez C.A."/>
            <person name="Tapia P."/>
            <person name="Veloso J."/>
            <person name="Silva-Moreno E."/>
            <person name="Staats M."/>
            <person name="Valdes J.H."/>
            <person name="Van Kan J.A.L."/>
        </authorList>
    </citation>
    <scope>NUCLEOTIDE SEQUENCE [LARGE SCALE GENOMIC DNA]</scope>
    <source>
        <strain evidence="1 2">MUCL2830</strain>
    </source>
</reference>
<organism evidence="1 2">
    <name type="scientific">Botryotinia calthae</name>
    <dbReference type="NCBI Taxonomy" id="38488"/>
    <lineage>
        <taxon>Eukaryota</taxon>
        <taxon>Fungi</taxon>
        <taxon>Dikarya</taxon>
        <taxon>Ascomycota</taxon>
        <taxon>Pezizomycotina</taxon>
        <taxon>Leotiomycetes</taxon>
        <taxon>Helotiales</taxon>
        <taxon>Sclerotiniaceae</taxon>
        <taxon>Botryotinia</taxon>
    </lineage>
</organism>
<dbReference type="Proteomes" id="UP000297299">
    <property type="component" value="Unassembled WGS sequence"/>
</dbReference>
<protein>
    <submittedName>
        <fullName evidence="1">Uncharacterized protein</fullName>
    </submittedName>
</protein>
<proteinExistence type="predicted"/>
<name>A0A4Y8D9B8_9HELO</name>
<accession>A0A4Y8D9B8</accession>
<keyword evidence="2" id="KW-1185">Reference proteome</keyword>
<dbReference type="EMBL" id="PHWZ01000066">
    <property type="protein sequence ID" value="TEY75027.1"/>
    <property type="molecule type" value="Genomic_DNA"/>
</dbReference>
<evidence type="ECO:0000313" key="1">
    <source>
        <dbReference type="EMBL" id="TEY75027.1"/>
    </source>
</evidence>
<sequence length="98" mass="10802">MARCKCASGGARKSISRRKRLRSMINYPAPLLCNIVIQYPNQAEWKKDFILIITAILGTHLLPTQALQEGIYTQKEAALSTKNAELHTGDFSASTAPV</sequence>
<comment type="caution">
    <text evidence="1">The sequence shown here is derived from an EMBL/GenBank/DDBJ whole genome shotgun (WGS) entry which is preliminary data.</text>
</comment>
<evidence type="ECO:0000313" key="2">
    <source>
        <dbReference type="Proteomes" id="UP000297299"/>
    </source>
</evidence>
<dbReference type="AlphaFoldDB" id="A0A4Y8D9B8"/>